<evidence type="ECO:0000256" key="2">
    <source>
        <dbReference type="SAM" id="Coils"/>
    </source>
</evidence>
<dbReference type="InterPro" id="IPR011993">
    <property type="entry name" value="PH-like_dom_sf"/>
</dbReference>
<dbReference type="Pfam" id="PF00787">
    <property type="entry name" value="PX"/>
    <property type="match status" value="1"/>
</dbReference>
<feature type="region of interest" description="Disordered" evidence="3">
    <location>
        <begin position="1369"/>
        <end position="1396"/>
    </location>
</feature>
<evidence type="ECO:0000256" key="3">
    <source>
        <dbReference type="SAM" id="MobiDB-lite"/>
    </source>
</evidence>
<feature type="transmembrane region" description="Helical" evidence="4">
    <location>
        <begin position="1334"/>
        <end position="1354"/>
    </location>
</feature>
<dbReference type="InterPro" id="IPR050729">
    <property type="entry name" value="Rho-GAP"/>
</dbReference>
<dbReference type="InterPro" id="IPR000198">
    <property type="entry name" value="RhoGAP_dom"/>
</dbReference>
<feature type="compositionally biased region" description="Polar residues" evidence="3">
    <location>
        <begin position="410"/>
        <end position="421"/>
    </location>
</feature>
<dbReference type="SMART" id="SM00233">
    <property type="entry name" value="PH"/>
    <property type="match status" value="1"/>
</dbReference>
<dbReference type="GO" id="GO:0005096">
    <property type="term" value="F:GTPase activator activity"/>
    <property type="evidence" value="ECO:0007669"/>
    <property type="project" value="UniProtKB-KW"/>
</dbReference>
<dbReference type="GO" id="GO:0007165">
    <property type="term" value="P:signal transduction"/>
    <property type="evidence" value="ECO:0007669"/>
    <property type="project" value="InterPro"/>
</dbReference>
<dbReference type="SUPFAM" id="SSF48350">
    <property type="entry name" value="GTPase activation domain, GAP"/>
    <property type="match status" value="1"/>
</dbReference>
<dbReference type="GO" id="GO:0035091">
    <property type="term" value="F:phosphatidylinositol binding"/>
    <property type="evidence" value="ECO:0007669"/>
    <property type="project" value="InterPro"/>
</dbReference>
<evidence type="ECO:0000313" key="8">
    <source>
        <dbReference type="EMBL" id="KAJ3571141.1"/>
    </source>
</evidence>
<feature type="compositionally biased region" description="Low complexity" evidence="3">
    <location>
        <begin position="501"/>
        <end position="553"/>
    </location>
</feature>
<dbReference type="GO" id="GO:0005737">
    <property type="term" value="C:cytoplasm"/>
    <property type="evidence" value="ECO:0007669"/>
    <property type="project" value="TreeGrafter"/>
</dbReference>
<feature type="compositionally biased region" description="Low complexity" evidence="3">
    <location>
        <begin position="470"/>
        <end position="491"/>
    </location>
</feature>
<dbReference type="Gene3D" id="2.30.29.30">
    <property type="entry name" value="Pleckstrin-homology domain (PH domain)/Phosphotyrosine-binding domain (PTB)"/>
    <property type="match status" value="1"/>
</dbReference>
<feature type="compositionally biased region" description="Low complexity" evidence="3">
    <location>
        <begin position="944"/>
        <end position="957"/>
    </location>
</feature>
<feature type="compositionally biased region" description="Low complexity" evidence="3">
    <location>
        <begin position="819"/>
        <end position="840"/>
    </location>
</feature>
<evidence type="ECO:0000256" key="1">
    <source>
        <dbReference type="ARBA" id="ARBA00022468"/>
    </source>
</evidence>
<dbReference type="Pfam" id="PF00620">
    <property type="entry name" value="RhoGAP"/>
    <property type="match status" value="1"/>
</dbReference>
<dbReference type="SMART" id="SM00312">
    <property type="entry name" value="PX"/>
    <property type="match status" value="1"/>
</dbReference>
<feature type="compositionally biased region" description="Polar residues" evidence="3">
    <location>
        <begin position="346"/>
        <end position="360"/>
    </location>
</feature>
<comment type="caution">
    <text evidence="8">The sequence shown here is derived from an EMBL/GenBank/DDBJ whole genome shotgun (WGS) entry which is preliminary data.</text>
</comment>
<evidence type="ECO:0000313" key="9">
    <source>
        <dbReference type="Proteomes" id="UP001213000"/>
    </source>
</evidence>
<feature type="region of interest" description="Disordered" evidence="3">
    <location>
        <begin position="1411"/>
        <end position="1507"/>
    </location>
</feature>
<feature type="compositionally biased region" description="Basic and acidic residues" evidence="3">
    <location>
        <begin position="1015"/>
        <end position="1026"/>
    </location>
</feature>
<keyword evidence="4" id="KW-1133">Transmembrane helix</keyword>
<proteinExistence type="predicted"/>
<organism evidence="8 9">
    <name type="scientific">Leucocoprinus birnbaumii</name>
    <dbReference type="NCBI Taxonomy" id="56174"/>
    <lineage>
        <taxon>Eukaryota</taxon>
        <taxon>Fungi</taxon>
        <taxon>Dikarya</taxon>
        <taxon>Basidiomycota</taxon>
        <taxon>Agaricomycotina</taxon>
        <taxon>Agaricomycetes</taxon>
        <taxon>Agaricomycetidae</taxon>
        <taxon>Agaricales</taxon>
        <taxon>Agaricineae</taxon>
        <taxon>Agaricaceae</taxon>
        <taxon>Leucocoprinus</taxon>
    </lineage>
</organism>
<accession>A0AAD5YY01</accession>
<dbReference type="SUPFAM" id="SSF64268">
    <property type="entry name" value="PX domain"/>
    <property type="match status" value="1"/>
</dbReference>
<feature type="compositionally biased region" description="Basic and acidic residues" evidence="3">
    <location>
        <begin position="1103"/>
        <end position="1115"/>
    </location>
</feature>
<feature type="domain" description="Rho-GAP" evidence="7">
    <location>
        <begin position="1162"/>
        <end position="1397"/>
    </location>
</feature>
<feature type="compositionally biased region" description="Polar residues" evidence="3">
    <location>
        <begin position="152"/>
        <end position="174"/>
    </location>
</feature>
<feature type="compositionally biased region" description="Low complexity" evidence="3">
    <location>
        <begin position="1034"/>
        <end position="1058"/>
    </location>
</feature>
<dbReference type="InterPro" id="IPR036871">
    <property type="entry name" value="PX_dom_sf"/>
</dbReference>
<feature type="region of interest" description="Disordered" evidence="3">
    <location>
        <begin position="1521"/>
        <end position="1566"/>
    </location>
</feature>
<feature type="compositionally biased region" description="Acidic residues" evidence="3">
    <location>
        <begin position="371"/>
        <end position="408"/>
    </location>
</feature>
<feature type="region of interest" description="Disordered" evidence="3">
    <location>
        <begin position="112"/>
        <end position="239"/>
    </location>
</feature>
<evidence type="ECO:0000259" key="5">
    <source>
        <dbReference type="PROSITE" id="PS50003"/>
    </source>
</evidence>
<dbReference type="SUPFAM" id="SSF50729">
    <property type="entry name" value="PH domain-like"/>
    <property type="match status" value="1"/>
</dbReference>
<feature type="compositionally biased region" description="Low complexity" evidence="3">
    <location>
        <begin position="1372"/>
        <end position="1387"/>
    </location>
</feature>
<dbReference type="InterPro" id="IPR001849">
    <property type="entry name" value="PH_domain"/>
</dbReference>
<keyword evidence="9" id="KW-1185">Reference proteome</keyword>
<feature type="compositionally biased region" description="Low complexity" evidence="3">
    <location>
        <begin position="209"/>
        <end position="220"/>
    </location>
</feature>
<feature type="compositionally biased region" description="Polar residues" evidence="3">
    <location>
        <begin position="1070"/>
        <end position="1084"/>
    </location>
</feature>
<dbReference type="InterPro" id="IPR008936">
    <property type="entry name" value="Rho_GTPase_activation_prot"/>
</dbReference>
<dbReference type="InterPro" id="IPR001683">
    <property type="entry name" value="PX_dom"/>
</dbReference>
<keyword evidence="1" id="KW-0343">GTPase activation</keyword>
<dbReference type="PROSITE" id="PS50238">
    <property type="entry name" value="RHOGAP"/>
    <property type="match status" value="1"/>
</dbReference>
<feature type="domain" description="PH" evidence="5">
    <location>
        <begin position="763"/>
        <end position="889"/>
    </location>
</feature>
<evidence type="ECO:0008006" key="10">
    <source>
        <dbReference type="Google" id="ProtNLM"/>
    </source>
</evidence>
<dbReference type="Gene3D" id="3.30.1520.10">
    <property type="entry name" value="Phox-like domain"/>
    <property type="match status" value="1"/>
</dbReference>
<keyword evidence="2" id="KW-0175">Coiled coil</keyword>
<evidence type="ECO:0000256" key="4">
    <source>
        <dbReference type="SAM" id="Phobius"/>
    </source>
</evidence>
<gene>
    <name evidence="8" type="ORF">NP233_g3950</name>
</gene>
<feature type="compositionally biased region" description="Low complexity" evidence="3">
    <location>
        <begin position="1478"/>
        <end position="1489"/>
    </location>
</feature>
<keyword evidence="4" id="KW-0472">Membrane</keyword>
<keyword evidence="4" id="KW-0812">Transmembrane</keyword>
<feature type="coiled-coil region" evidence="2">
    <location>
        <begin position="82"/>
        <end position="109"/>
    </location>
</feature>
<feature type="region of interest" description="Disordered" evidence="3">
    <location>
        <begin position="813"/>
        <end position="843"/>
    </location>
</feature>
<feature type="compositionally biased region" description="Polar residues" evidence="3">
    <location>
        <begin position="1431"/>
        <end position="1440"/>
    </location>
</feature>
<dbReference type="EMBL" id="JANIEX010000200">
    <property type="protein sequence ID" value="KAJ3571141.1"/>
    <property type="molecule type" value="Genomic_DNA"/>
</dbReference>
<dbReference type="PROSITE" id="PS50195">
    <property type="entry name" value="PX"/>
    <property type="match status" value="1"/>
</dbReference>
<feature type="compositionally biased region" description="Low complexity" evidence="3">
    <location>
        <begin position="16"/>
        <end position="37"/>
    </location>
</feature>
<feature type="region of interest" description="Disordered" evidence="3">
    <location>
        <begin position="897"/>
        <end position="1132"/>
    </location>
</feature>
<dbReference type="Proteomes" id="UP001213000">
    <property type="component" value="Unassembled WGS sequence"/>
</dbReference>
<feature type="region of interest" description="Disordered" evidence="3">
    <location>
        <begin position="334"/>
        <end position="602"/>
    </location>
</feature>
<dbReference type="SMART" id="SM00324">
    <property type="entry name" value="RhoGAP"/>
    <property type="match status" value="1"/>
</dbReference>
<feature type="compositionally biased region" description="Polar residues" evidence="3">
    <location>
        <begin position="432"/>
        <end position="466"/>
    </location>
</feature>
<dbReference type="PANTHER" id="PTHR23176:SF129">
    <property type="entry name" value="RHO GTPASE ACTIVATING PROTEIN AT 16F, ISOFORM E-RELATED"/>
    <property type="match status" value="1"/>
</dbReference>
<feature type="compositionally biased region" description="Low complexity" evidence="3">
    <location>
        <begin position="176"/>
        <end position="195"/>
    </location>
</feature>
<name>A0AAD5YY01_9AGAR</name>
<feature type="compositionally biased region" description="Low complexity" evidence="3">
    <location>
        <begin position="970"/>
        <end position="993"/>
    </location>
</feature>
<dbReference type="Pfam" id="PF00169">
    <property type="entry name" value="PH"/>
    <property type="match status" value="1"/>
</dbReference>
<feature type="domain" description="PX" evidence="6">
    <location>
        <begin position="635"/>
        <end position="755"/>
    </location>
</feature>
<dbReference type="Gene3D" id="1.10.555.10">
    <property type="entry name" value="Rho GTPase activation protein"/>
    <property type="match status" value="1"/>
</dbReference>
<evidence type="ECO:0000259" key="7">
    <source>
        <dbReference type="PROSITE" id="PS50238"/>
    </source>
</evidence>
<dbReference type="CDD" id="cd06093">
    <property type="entry name" value="PX_domain"/>
    <property type="match status" value="1"/>
</dbReference>
<reference evidence="8" key="1">
    <citation type="submission" date="2022-07" db="EMBL/GenBank/DDBJ databases">
        <title>Genome Sequence of Leucocoprinus birnbaumii.</title>
        <authorList>
            <person name="Buettner E."/>
        </authorList>
    </citation>
    <scope>NUCLEOTIDE SEQUENCE</scope>
    <source>
        <strain evidence="8">VT141</strain>
    </source>
</reference>
<dbReference type="PANTHER" id="PTHR23176">
    <property type="entry name" value="RHO/RAC/CDC GTPASE-ACTIVATING PROTEIN"/>
    <property type="match status" value="1"/>
</dbReference>
<protein>
    <recommendedName>
        <fullName evidence="10">RhoGAP-domain-containing protein</fullName>
    </recommendedName>
</protein>
<dbReference type="CDD" id="cd13277">
    <property type="entry name" value="PH_Bem3"/>
    <property type="match status" value="1"/>
</dbReference>
<feature type="region of interest" description="Disordered" evidence="3">
    <location>
        <begin position="1"/>
        <end position="37"/>
    </location>
</feature>
<feature type="transmembrane region" description="Helical" evidence="4">
    <location>
        <begin position="1299"/>
        <end position="1322"/>
    </location>
</feature>
<evidence type="ECO:0000259" key="6">
    <source>
        <dbReference type="PROSITE" id="PS50195"/>
    </source>
</evidence>
<sequence>MQNPGGPAHPARSFTSPSSSLASLHPSQSAPSASLSSSQAITVNALLKLHESAQDPKIAALDQAVNERNILSAQNTQLWKLIEKQRSGYNQILKELERVRAERDSYRKQVAALGGAVDKRPKPSTRPSVDAPDANSNPRLQVSRHHSDDNATPRQQPHNLHSSRSYEPLSQRNNDSAHQSNTSSSSRATSPPVAALPTQKPTPAPLIVPQRSSSQPASASTVLTSPEEPHSQSSFTTTRALQFRKGSLTESVSSVSSGTNPVPVISTTQYTQPNAPPVSSGIQITMSPATPQTAGIQAQAQAPTLSAIAESLADPRSSRITLPDEASRYIVNMVDSPVPSPKPEATTFTTTKPRVSSNLVPQQQPQQREEEFLDLGSEEEEDGDEEKEDREEDGDGSLLYGEDEDETDLGSVQDQVKSTESGGPLDSATLAYANNSTAAFSVSDQQSLSGVSTHSNNPFSDAQQMRTVPEESQPQRQQPSPEVVVAQPRIVGGAGGGGVSGQQVPPHQSSLINNSSSALSASVQQQQAQQQQPQQYLQQQQITSSESNYSSTSLPPPYSPEYSQMTQQSAASVHPPPRGDSRLSPEKLPNPHPGDVSTSTLSSLNDMRSLHSNYQQAGQPNPQYRALPLISTDLPTTLIQVSQSFVRPNDRGKEVLYFVITIHPNPNNPHKEPWKVEKMYSDVVALDARVRASVGKSIAKRIVSLPEGKLWKDHAPAKVDQRKAVLEQYLRSLVILSSKSNDEVIAFLTSDIVRETRQPVMQAGHKEGYLTKRGKNFGGWKTRYFVLSGPVLEYYESRGGTHLGSITITGAQIGRQQRSTASHHANSASHANNDNNSHGGNTDEKEYRHAFLIVEAKKGPGGSHPRHVLCAESDEERDAWVDMLVRYFTGTYTEEPLNYGSSAPPPPMQQQQQHDAYVRSGSPVKGMEPSPIDRPQGTAAQFPSSTTTNTNGTNNSNVSARRVLDRLAGLPSSLPDSSSSPLSAVTSSSAATTLGDRPNSEMGHYSSSAATLVDSPEKLRKAQSPERHRKSTHPASSASNNNNNNNPNTNTSNNNGSSANGGGSEGASDRSASPSKLTATSNKVKISGPMNGMPIPSGFNFGGRDKEKEKDEKDAGGLGVGAGGSSERREKARSRFWPGWNSRANGDKQPAPAVIPRLVFGVPLEESLDVSQICNLPSVVFRSIEYLEAKKADQEEGIYRLSGSTAVVKSLRDRFNAEGDVNLLASDEYWDPHAITGLLKSYLRELPASILTRDLHFRFLSVIGALILEPHVYHPDAHVIAYWVDFVDPQERIRELSQLIAALPLANYSLLRALTAHLILIVQNASTNKMTMRNVGIVFSPTLGIPAGVFSLMLGEFNRVFNVDAAREQSNDTEGSAGAAAESTTAEDALRRNSKQYSDAAADQVLGLGGRSLKAPTADDAQSEADDYSVQDISSGTETTGDGDAMTAESVSASVSGGAAGSGHGPSTPIRDGDHFNQQQQQSSSQQSSTAIRISPPDTPQASRLSKAAHTANIKGLNVNTAIAPPRGSSRLSRVPGTGGVVGLPMSPRPPHSPARPVDTAAPSVG</sequence>
<dbReference type="PROSITE" id="PS50003">
    <property type="entry name" value="PH_DOMAIN"/>
    <property type="match status" value="1"/>
</dbReference>